<dbReference type="InterPro" id="IPR053273">
    <property type="entry name" value="CST_Regulator"/>
</dbReference>
<organism evidence="2 3">
    <name type="scientific">Stephania cephalantha</name>
    <dbReference type="NCBI Taxonomy" id="152367"/>
    <lineage>
        <taxon>Eukaryota</taxon>
        <taxon>Viridiplantae</taxon>
        <taxon>Streptophyta</taxon>
        <taxon>Embryophyta</taxon>
        <taxon>Tracheophyta</taxon>
        <taxon>Spermatophyta</taxon>
        <taxon>Magnoliopsida</taxon>
        <taxon>Ranunculales</taxon>
        <taxon>Menispermaceae</taxon>
        <taxon>Menispermoideae</taxon>
        <taxon>Cissampelideae</taxon>
        <taxon>Stephania</taxon>
    </lineage>
</organism>
<protein>
    <submittedName>
        <fullName evidence="2">Uncharacterized protein</fullName>
    </submittedName>
</protein>
<dbReference type="AlphaFoldDB" id="A0AAP0JDI8"/>
<sequence length="543" mass="59596">MFDTGVDWVGSVYRNFETMCQEVCQELDEAVRPHPDTTKYVENSVHNVGASVKKFYNGLMHDLMPPSSTDSVKGDNTKDLSLEKSADFGTYEKEFIEEKTNGHKVLRKTTENNALPSLLEGPKAGFEEDTSKESPSPLDLAEVVTPAEKSSIKAMSLRKIAEKNNSLQKPSSGSVTGEEDPKTLPEKDDGVGIDKLSYVPPSFIKEKQHVQRASGRTGPMTERSQRKIYRKPRAVTEANAAKEKRALSNANEVSTTSGRVSSQIFSFTDIYSLSPFSQEPNGSAPCLSLEPNDEAVNCKNLVTVCDPANKVPGIELSNLSSPALVGAGKSESLPEVPCETHKEACNVDSSMLSSSEPMTCNFHEEKGIEGNPSLVENIADESGTCTSTTSHTSTFINCPSIELEDDGECADLDAYMASLETEITGRNKNSGEEGGDAVKQINEVTEEFHNANLEDSCIVVDDREVAFVFQSPRKHQSYKKKIHDALASRLRSAKKREYEQLAIWCKGIESQEKAKSSSLSSGLDLNTRNSQTYDQQESEWELL</sequence>
<feature type="region of interest" description="Disordered" evidence="1">
    <location>
        <begin position="161"/>
        <end position="192"/>
    </location>
</feature>
<evidence type="ECO:0000256" key="1">
    <source>
        <dbReference type="SAM" id="MobiDB-lite"/>
    </source>
</evidence>
<feature type="compositionally biased region" description="Low complexity" evidence="1">
    <location>
        <begin position="516"/>
        <end position="525"/>
    </location>
</feature>
<feature type="compositionally biased region" description="Basic and acidic residues" evidence="1">
    <location>
        <begin position="179"/>
        <end position="192"/>
    </location>
</feature>
<dbReference type="PANTHER" id="PTHR34659">
    <property type="entry name" value="BNAA05G11610D PROTEIN"/>
    <property type="match status" value="1"/>
</dbReference>
<accession>A0AAP0JDI8</accession>
<comment type="caution">
    <text evidence="2">The sequence shown here is derived from an EMBL/GenBank/DDBJ whole genome shotgun (WGS) entry which is preliminary data.</text>
</comment>
<name>A0AAP0JDI8_9MAGN</name>
<dbReference type="Proteomes" id="UP001419268">
    <property type="component" value="Unassembled WGS sequence"/>
</dbReference>
<evidence type="ECO:0000313" key="3">
    <source>
        <dbReference type="Proteomes" id="UP001419268"/>
    </source>
</evidence>
<evidence type="ECO:0000313" key="2">
    <source>
        <dbReference type="EMBL" id="KAK9132044.1"/>
    </source>
</evidence>
<reference evidence="2 3" key="1">
    <citation type="submission" date="2024-01" db="EMBL/GenBank/DDBJ databases">
        <title>Genome assemblies of Stephania.</title>
        <authorList>
            <person name="Yang L."/>
        </authorList>
    </citation>
    <scope>NUCLEOTIDE SEQUENCE [LARGE SCALE GENOMIC DNA]</scope>
    <source>
        <strain evidence="2">JXDWG</strain>
        <tissue evidence="2">Leaf</tissue>
    </source>
</reference>
<gene>
    <name evidence="2" type="ORF">Scep_011572</name>
</gene>
<dbReference type="PANTHER" id="PTHR34659:SF1">
    <property type="entry name" value="PROTEIN EGT2"/>
    <property type="match status" value="1"/>
</dbReference>
<feature type="compositionally biased region" description="Polar residues" evidence="1">
    <location>
        <begin position="526"/>
        <end position="535"/>
    </location>
</feature>
<feature type="compositionally biased region" description="Polar residues" evidence="1">
    <location>
        <begin position="163"/>
        <end position="175"/>
    </location>
</feature>
<feature type="region of interest" description="Disordered" evidence="1">
    <location>
        <begin position="112"/>
        <end position="139"/>
    </location>
</feature>
<keyword evidence="3" id="KW-1185">Reference proteome</keyword>
<dbReference type="EMBL" id="JBBNAG010000005">
    <property type="protein sequence ID" value="KAK9132044.1"/>
    <property type="molecule type" value="Genomic_DNA"/>
</dbReference>
<proteinExistence type="predicted"/>
<feature type="region of interest" description="Disordered" evidence="1">
    <location>
        <begin position="511"/>
        <end position="543"/>
    </location>
</feature>